<dbReference type="EMBL" id="LNFP01001787">
    <property type="protein sequence ID" value="KUF85095.1"/>
    <property type="molecule type" value="Genomic_DNA"/>
</dbReference>
<dbReference type="PANTHER" id="PTHR46599:SF3">
    <property type="entry name" value="PIGGYBAC TRANSPOSABLE ELEMENT-DERIVED PROTEIN 4"/>
    <property type="match status" value="1"/>
</dbReference>
<feature type="compositionally biased region" description="Acidic residues" evidence="1">
    <location>
        <begin position="84"/>
        <end position="102"/>
    </location>
</feature>
<evidence type="ECO:0000256" key="1">
    <source>
        <dbReference type="SAM" id="MobiDB-lite"/>
    </source>
</evidence>
<evidence type="ECO:0000313" key="3">
    <source>
        <dbReference type="EMBL" id="KUF85095.1"/>
    </source>
</evidence>
<gene>
    <name evidence="3" type="ORF">AM588_10000818</name>
</gene>
<sequence>MARIRPGRRKKADAVAAVARSIDFGHFWRQLRAVGWTYKRPTGIETKGRYVSADGSEVLVGEEAVVAYALDTGLLDEQAQVSEGSDDEERVADTEPDGDEDLSATATTKKKPAVSTKKTAAATKKYTNVTEKPTAATKKTTASNETADSLERTSSTTNATRASPQNFVEDMSGAIEDVRASQIDTSAELSQRTMNQLFGTPTSDSSSDIELSQSAVARAFDLTNLQLLSEVSGAESDTQADTVANDEQDSAPADHPGTDTRRGGVPATPPTRVLRPRRDVKKDVNFIPEDEALSEYESFSSGESDDDIEDDNDEDDFYGREDSEENDDLSEDDAVPMDAAFIESLQVGCNALNKQASQQREDALRAMEWTTVSHGFEEDALYVVGTIMTNRLGYDANVKEKRKSRPASVPRGAFTFSRSVAIPSMVAFHWWDRKPVHYLCTGSVMTETTIGRNVKRIGSISVPCPAPVTDYQRWMGGVDVHDQLRLQTYSLQTSTKFKKYYKSLFLGFVDLALVNAFISHKESARIAGAPAMKRGEWYGVLQNQLLQLKVDDFAGIVATPPLSSQKRKRPQLRLKHAVEQSNDWVIVSGIQKRRQRSCKVCALLRTDRKKKSFATTFYCERCSIDDAKCWLCNKIRRQYKGVAKTCYEIWHDDFDCGQNIPATLGKRVVLRRPGQKAGAHKKTRRQLQLREGEDGDDENESDEE</sequence>
<dbReference type="InterPro" id="IPR029526">
    <property type="entry name" value="PGBD"/>
</dbReference>
<feature type="compositionally biased region" description="Acidic residues" evidence="1">
    <location>
        <begin position="303"/>
        <end position="332"/>
    </location>
</feature>
<evidence type="ECO:0000313" key="4">
    <source>
        <dbReference type="Proteomes" id="UP000054636"/>
    </source>
</evidence>
<dbReference type="Proteomes" id="UP000054636">
    <property type="component" value="Unassembled WGS sequence"/>
</dbReference>
<organism evidence="3 4">
    <name type="scientific">Phytophthora nicotianae</name>
    <name type="common">Potato buckeye rot agent</name>
    <name type="synonym">Phytophthora parasitica</name>
    <dbReference type="NCBI Taxonomy" id="4792"/>
    <lineage>
        <taxon>Eukaryota</taxon>
        <taxon>Sar</taxon>
        <taxon>Stramenopiles</taxon>
        <taxon>Oomycota</taxon>
        <taxon>Peronosporomycetes</taxon>
        <taxon>Peronosporales</taxon>
        <taxon>Peronosporaceae</taxon>
        <taxon>Phytophthora</taxon>
    </lineage>
</organism>
<feature type="region of interest" description="Disordered" evidence="1">
    <location>
        <begin position="232"/>
        <end position="332"/>
    </location>
</feature>
<dbReference type="PANTHER" id="PTHR46599">
    <property type="entry name" value="PIGGYBAC TRANSPOSABLE ELEMENT-DERIVED PROTEIN 4"/>
    <property type="match status" value="1"/>
</dbReference>
<dbReference type="Pfam" id="PF13843">
    <property type="entry name" value="DDE_Tnp_1_7"/>
    <property type="match status" value="1"/>
</dbReference>
<feature type="region of interest" description="Disordered" evidence="1">
    <location>
        <begin position="77"/>
        <end position="167"/>
    </location>
</feature>
<protein>
    <recommendedName>
        <fullName evidence="2">PiggyBac transposable element-derived protein domain-containing protein</fullName>
    </recommendedName>
</protein>
<dbReference type="AlphaFoldDB" id="A0A0W8CLM1"/>
<accession>A0A0W8CLM1</accession>
<feature type="compositionally biased region" description="Basic residues" evidence="1">
    <location>
        <begin position="673"/>
        <end position="687"/>
    </location>
</feature>
<feature type="compositionally biased region" description="Acidic residues" evidence="1">
    <location>
        <begin position="693"/>
        <end position="704"/>
    </location>
</feature>
<feature type="compositionally biased region" description="Polar residues" evidence="1">
    <location>
        <begin position="232"/>
        <end position="242"/>
    </location>
</feature>
<feature type="compositionally biased region" description="Low complexity" evidence="1">
    <location>
        <begin position="113"/>
        <end position="163"/>
    </location>
</feature>
<feature type="region of interest" description="Disordered" evidence="1">
    <location>
        <begin position="673"/>
        <end position="704"/>
    </location>
</feature>
<evidence type="ECO:0000259" key="2">
    <source>
        <dbReference type="Pfam" id="PF13843"/>
    </source>
</evidence>
<name>A0A0W8CLM1_PHYNI</name>
<comment type="caution">
    <text evidence="3">The sequence shown here is derived from an EMBL/GenBank/DDBJ whole genome shotgun (WGS) entry which is preliminary data.</text>
</comment>
<proteinExistence type="predicted"/>
<reference evidence="3 4" key="1">
    <citation type="submission" date="2015-11" db="EMBL/GenBank/DDBJ databases">
        <title>Genomes and virulence difference between two physiological races of Phytophthora nicotianae.</title>
        <authorList>
            <person name="Liu H."/>
            <person name="Ma X."/>
            <person name="Yu H."/>
            <person name="Fang D."/>
            <person name="Li Y."/>
            <person name="Wang X."/>
            <person name="Wang W."/>
            <person name="Dong Y."/>
            <person name="Xiao B."/>
        </authorList>
    </citation>
    <scope>NUCLEOTIDE SEQUENCE [LARGE SCALE GENOMIC DNA]</scope>
    <source>
        <strain evidence="4">race 1</strain>
    </source>
</reference>
<feature type="domain" description="PiggyBac transposable element-derived protein" evidence="2">
    <location>
        <begin position="377"/>
        <end position="517"/>
    </location>
</feature>